<dbReference type="Proteomes" id="UP001147733">
    <property type="component" value="Unassembled WGS sequence"/>
</dbReference>
<keyword evidence="2" id="KW-1185">Reference proteome</keyword>
<protein>
    <submittedName>
        <fullName evidence="1">Uncharacterized protein</fullName>
    </submittedName>
</protein>
<reference evidence="1" key="1">
    <citation type="submission" date="2022-11" db="EMBL/GenBank/DDBJ databases">
        <authorList>
            <person name="Petersen C."/>
        </authorList>
    </citation>
    <scope>NUCLEOTIDE SEQUENCE</scope>
    <source>
        <strain evidence="1">IBT 23319</strain>
    </source>
</reference>
<evidence type="ECO:0000313" key="1">
    <source>
        <dbReference type="EMBL" id="KAJ5235415.1"/>
    </source>
</evidence>
<comment type="caution">
    <text evidence="1">The sequence shown here is derived from an EMBL/GenBank/DDBJ whole genome shotgun (WGS) entry which is preliminary data.</text>
</comment>
<dbReference type="GeneID" id="81382670"/>
<proteinExistence type="predicted"/>
<dbReference type="EMBL" id="JAPQKT010000003">
    <property type="protein sequence ID" value="KAJ5235415.1"/>
    <property type="molecule type" value="Genomic_DNA"/>
</dbReference>
<sequence>MVQPTAERLIERLLAQLKNLLSFLRLDLSPVILERGMGPLTDQQAVALIAGGANSSRWVLALREIHRWTELAHWEQNWLEGNGGSQPQLCTGSHGLGTMSLFIRQLGLPNRPSTTKSLQHGRKLLRFEEKFGPGIALCFIPVLPLFRQLSMAEEAKAVEILQDENFANVRQIAQSLTLIRHHYQQISESSSSNPLGSIALNKQLITDNRQLRA</sequence>
<gene>
    <name evidence="1" type="ORF">N7469_004583</name>
</gene>
<dbReference type="AlphaFoldDB" id="A0A9W9P4V8"/>
<accession>A0A9W9P4V8</accession>
<evidence type="ECO:0000313" key="2">
    <source>
        <dbReference type="Proteomes" id="UP001147733"/>
    </source>
</evidence>
<dbReference type="RefSeq" id="XP_056502915.1">
    <property type="nucleotide sequence ID" value="XM_056643503.1"/>
</dbReference>
<name>A0A9W9P4V8_PENCI</name>
<organism evidence="1 2">
    <name type="scientific">Penicillium citrinum</name>
    <dbReference type="NCBI Taxonomy" id="5077"/>
    <lineage>
        <taxon>Eukaryota</taxon>
        <taxon>Fungi</taxon>
        <taxon>Dikarya</taxon>
        <taxon>Ascomycota</taxon>
        <taxon>Pezizomycotina</taxon>
        <taxon>Eurotiomycetes</taxon>
        <taxon>Eurotiomycetidae</taxon>
        <taxon>Eurotiales</taxon>
        <taxon>Aspergillaceae</taxon>
        <taxon>Penicillium</taxon>
    </lineage>
</organism>
<reference evidence="1" key="2">
    <citation type="journal article" date="2023" name="IMA Fungus">
        <title>Comparative genomic study of the Penicillium genus elucidates a diverse pangenome and 15 lateral gene transfer events.</title>
        <authorList>
            <person name="Petersen C."/>
            <person name="Sorensen T."/>
            <person name="Nielsen M.R."/>
            <person name="Sondergaard T.E."/>
            <person name="Sorensen J.L."/>
            <person name="Fitzpatrick D.A."/>
            <person name="Frisvad J.C."/>
            <person name="Nielsen K.L."/>
        </authorList>
    </citation>
    <scope>NUCLEOTIDE SEQUENCE</scope>
    <source>
        <strain evidence="1">IBT 23319</strain>
    </source>
</reference>
<dbReference type="OrthoDB" id="4321627at2759"/>